<dbReference type="GO" id="GO:0006355">
    <property type="term" value="P:regulation of DNA-templated transcription"/>
    <property type="evidence" value="ECO:0000318"/>
    <property type="project" value="GO_Central"/>
</dbReference>
<protein>
    <submittedName>
        <fullName evidence="6">Uncharacterized protein LOC108696333</fullName>
    </submittedName>
</protein>
<dbReference type="KEGG" id="xla:108696333"/>
<evidence type="ECO:0000256" key="2">
    <source>
        <dbReference type="ARBA" id="ARBA00023242"/>
    </source>
</evidence>
<dbReference type="GO" id="GO:0005634">
    <property type="term" value="C:nucleus"/>
    <property type="evidence" value="ECO:0000318"/>
    <property type="project" value="GO_Central"/>
</dbReference>
<dbReference type="PROSITE" id="PS50157">
    <property type="entry name" value="ZINC_FINGER_C2H2_2"/>
    <property type="match status" value="1"/>
</dbReference>
<keyword evidence="2" id="KW-0539">Nucleus</keyword>
<name>A0A8J0T1K6_XENLA</name>
<dbReference type="PROSITE" id="PS00028">
    <property type="entry name" value="ZINC_FINGER_C2H2_1"/>
    <property type="match status" value="2"/>
</dbReference>
<dbReference type="GeneID" id="108696333"/>
<evidence type="ECO:0000256" key="3">
    <source>
        <dbReference type="PROSITE-ProRule" id="PRU00042"/>
    </source>
</evidence>
<comment type="subcellular location">
    <subcellularLocation>
        <location evidence="1">Nucleus</location>
    </subcellularLocation>
</comment>
<proteinExistence type="predicted"/>
<dbReference type="Proteomes" id="UP000186698">
    <property type="component" value="Chromosome 7L"/>
</dbReference>
<sequence>MFSKVNTTHCILEGPLLGHCGVSTTAINAIRFIAVRCADERNIHCVFEMDTPSRGQGVGHVRLAQTIDEKVNLRTTNPIQGEQLLLWYNGQKSRMVDLQGLGSTSVSHGKDCLSTKCMLRSTNFHCLACDMEREKVEQAGEGFKTAGKSNSCLDGPHRRQEDLTSDVADCKTTVRKLEQPELSGKDKSAFTEIYKQQNTLAIGKDSNSGISAFSPVPARYGYKIKSLTSPCEIPEREHMNLYNIGDNLVVGTHCHNRFCTHCNFSFSKCPVNASTTETQPKSREATQLLPPTFTPLGATAQNLCAKCKLSFRMTSDLVLHMRSRHKKGITGEPQHKRRRELPISCPVCYAYFKERHHLSRHMTSHC</sequence>
<dbReference type="InterPro" id="IPR052296">
    <property type="entry name" value="TR-Histone_Methyltrans"/>
</dbReference>
<keyword evidence="3" id="KW-0862">Zinc</keyword>
<evidence type="ECO:0000313" key="6">
    <source>
        <dbReference type="RefSeq" id="XP_018081089.1"/>
    </source>
</evidence>
<keyword evidence="5" id="KW-1185">Reference proteome</keyword>
<dbReference type="SUPFAM" id="SSF57667">
    <property type="entry name" value="beta-beta-alpha zinc fingers"/>
    <property type="match status" value="1"/>
</dbReference>
<dbReference type="OrthoDB" id="5814089at2759"/>
<dbReference type="Gene3D" id="3.30.160.60">
    <property type="entry name" value="Classic Zinc Finger"/>
    <property type="match status" value="1"/>
</dbReference>
<dbReference type="GO" id="GO:0014003">
    <property type="term" value="P:oligodendrocyte development"/>
    <property type="evidence" value="ECO:0000318"/>
    <property type="project" value="GO_Central"/>
</dbReference>
<dbReference type="InterPro" id="IPR013087">
    <property type="entry name" value="Znf_C2H2_type"/>
</dbReference>
<evidence type="ECO:0000313" key="5">
    <source>
        <dbReference type="Proteomes" id="UP000186698"/>
    </source>
</evidence>
<organism evidence="5 6">
    <name type="scientific">Xenopus laevis</name>
    <name type="common">African clawed frog</name>
    <dbReference type="NCBI Taxonomy" id="8355"/>
    <lineage>
        <taxon>Eukaryota</taxon>
        <taxon>Metazoa</taxon>
        <taxon>Chordata</taxon>
        <taxon>Craniata</taxon>
        <taxon>Vertebrata</taxon>
        <taxon>Euteleostomi</taxon>
        <taxon>Amphibia</taxon>
        <taxon>Batrachia</taxon>
        <taxon>Anura</taxon>
        <taxon>Pipoidea</taxon>
        <taxon>Pipidae</taxon>
        <taxon>Xenopodinae</taxon>
        <taxon>Xenopus</taxon>
        <taxon>Xenopus</taxon>
    </lineage>
</organism>
<dbReference type="PANTHER" id="PTHR16516:SF5">
    <property type="entry name" value="ZINC FINGER PROTEIN 488"/>
    <property type="match status" value="1"/>
</dbReference>
<dbReference type="PANTHER" id="PTHR16516">
    <property type="entry name" value="AGAP007109-PA"/>
    <property type="match status" value="1"/>
</dbReference>
<keyword evidence="3" id="KW-0863">Zinc-finger</keyword>
<gene>
    <name evidence="6" type="primary">LOC108696333</name>
</gene>
<dbReference type="SMART" id="SM00355">
    <property type="entry name" value="ZnF_C2H2"/>
    <property type="match status" value="2"/>
</dbReference>
<dbReference type="GO" id="GO:0008270">
    <property type="term" value="F:zinc ion binding"/>
    <property type="evidence" value="ECO:0007669"/>
    <property type="project" value="UniProtKB-KW"/>
</dbReference>
<evidence type="ECO:0000259" key="4">
    <source>
        <dbReference type="PROSITE" id="PS50157"/>
    </source>
</evidence>
<feature type="domain" description="C2H2-type" evidence="4">
    <location>
        <begin position="343"/>
        <end position="366"/>
    </location>
</feature>
<accession>A0A8J0T1K6</accession>
<dbReference type="InterPro" id="IPR036236">
    <property type="entry name" value="Znf_C2H2_sf"/>
</dbReference>
<evidence type="ECO:0000256" key="1">
    <source>
        <dbReference type="ARBA" id="ARBA00004123"/>
    </source>
</evidence>
<dbReference type="RefSeq" id="XP_018081089.1">
    <property type="nucleotide sequence ID" value="XM_018225600.2"/>
</dbReference>
<dbReference type="AlphaFoldDB" id="A0A8J0T1K6"/>
<reference evidence="6" key="1">
    <citation type="submission" date="2025-08" db="UniProtKB">
        <authorList>
            <consortium name="RefSeq"/>
        </authorList>
    </citation>
    <scope>IDENTIFICATION</scope>
    <source>
        <strain evidence="6">J_2021</strain>
        <tissue evidence="6">Erythrocytes</tissue>
    </source>
</reference>
<keyword evidence="3" id="KW-0479">Metal-binding</keyword>